<accession>A0A2U1ZYV1</accession>
<evidence type="ECO:0000256" key="1">
    <source>
        <dbReference type="ARBA" id="ARBA00006068"/>
    </source>
</evidence>
<proteinExistence type="inferred from homology"/>
<keyword evidence="5" id="KW-1185">Reference proteome</keyword>
<evidence type="ECO:0000259" key="3">
    <source>
        <dbReference type="Pfam" id="PF03816"/>
    </source>
</evidence>
<feature type="region of interest" description="Disordered" evidence="2">
    <location>
        <begin position="338"/>
        <end position="404"/>
    </location>
</feature>
<name>A0A2U1ZYV1_9MICO</name>
<feature type="compositionally biased region" description="Low complexity" evidence="2">
    <location>
        <begin position="338"/>
        <end position="347"/>
    </location>
</feature>
<comment type="caution">
    <text evidence="4">The sequence shown here is derived from an EMBL/GenBank/DDBJ whole genome shotgun (WGS) entry which is preliminary data.</text>
</comment>
<organism evidence="4 5">
    <name type="scientific">Serinibacter arcticus</name>
    <dbReference type="NCBI Taxonomy" id="1655435"/>
    <lineage>
        <taxon>Bacteria</taxon>
        <taxon>Bacillati</taxon>
        <taxon>Actinomycetota</taxon>
        <taxon>Actinomycetes</taxon>
        <taxon>Micrococcales</taxon>
        <taxon>Beutenbergiaceae</taxon>
        <taxon>Serinibacter</taxon>
    </lineage>
</organism>
<dbReference type="InterPro" id="IPR050922">
    <property type="entry name" value="LytR/CpsA/Psr_CW_biosynth"/>
</dbReference>
<dbReference type="Proteomes" id="UP000245166">
    <property type="component" value="Unassembled WGS sequence"/>
</dbReference>
<dbReference type="PANTHER" id="PTHR33392">
    <property type="entry name" value="POLYISOPRENYL-TEICHOIC ACID--PEPTIDOGLYCAN TEICHOIC ACID TRANSFERASE TAGU"/>
    <property type="match status" value="1"/>
</dbReference>
<sequence length="404" mass="41842">MGALTFVGGGAFAVYRNFTGNVGGGLNVAEMREDAPVDPEEPVETTEAPADPNAGQALNVLMIGSDSRGGENLAIGGGEEDGARSDTTLLAHIPADRSRIDVVSIPRDLLTDIPACPVDQADPDRTSSSRSNAMFNSAFSTGAQDGDVHLGAYCTLLTVEKLTGLQVDEYAVVDFVGFERMVDTIGGVPMCIPEPIVSKEADLDLAAGEQVLNGQQALGLARARKIAGSDGSDIQRIDRQQELLAAVMRQVLSQNLVTDLPKLIGFLDAVTDSLSVSQNLGNPMHLAGLATSLSSVGAGGITFVTMPFNYAGNRVVENDLTGQLWERLQQDLPITSEAPAPEAADPAAPDPAAPDPATDAPDPAAGTETDPSAEPGVETTAPATPTEQPTDPWNVVSGTDAAVC</sequence>
<dbReference type="Pfam" id="PF03816">
    <property type="entry name" value="LytR_cpsA_psr"/>
    <property type="match status" value="1"/>
</dbReference>
<dbReference type="InterPro" id="IPR004474">
    <property type="entry name" value="LytR_CpsA_psr"/>
</dbReference>
<reference evidence="4 5" key="1">
    <citation type="submission" date="2018-03" db="EMBL/GenBank/DDBJ databases">
        <title>Genome assembly of novel Miniimonas species PCH200.</title>
        <authorList>
            <person name="Thakur V."/>
            <person name="Kumar V."/>
            <person name="Singh D."/>
        </authorList>
    </citation>
    <scope>NUCLEOTIDE SEQUENCE [LARGE SCALE GENOMIC DNA]</scope>
    <source>
        <strain evidence="4 5">PCH200</strain>
    </source>
</reference>
<feature type="domain" description="Cell envelope-related transcriptional attenuator" evidence="3">
    <location>
        <begin position="84"/>
        <end position="252"/>
    </location>
</feature>
<dbReference type="AlphaFoldDB" id="A0A2U1ZYV1"/>
<dbReference type="EMBL" id="PYHR01000002">
    <property type="protein sequence ID" value="PWD52103.1"/>
    <property type="molecule type" value="Genomic_DNA"/>
</dbReference>
<feature type="compositionally biased region" description="Low complexity" evidence="2">
    <location>
        <begin position="355"/>
        <end position="392"/>
    </location>
</feature>
<dbReference type="Gene3D" id="3.40.630.190">
    <property type="entry name" value="LCP protein"/>
    <property type="match status" value="1"/>
</dbReference>
<gene>
    <name evidence="4" type="ORF">C8046_17100</name>
</gene>
<dbReference type="PANTHER" id="PTHR33392:SF6">
    <property type="entry name" value="POLYISOPRENYL-TEICHOIC ACID--PEPTIDOGLYCAN TEICHOIC ACID TRANSFERASE TAGU"/>
    <property type="match status" value="1"/>
</dbReference>
<dbReference type="NCBIfam" id="TIGR00350">
    <property type="entry name" value="lytR_cpsA_psr"/>
    <property type="match status" value="1"/>
</dbReference>
<evidence type="ECO:0000256" key="2">
    <source>
        <dbReference type="SAM" id="MobiDB-lite"/>
    </source>
</evidence>
<evidence type="ECO:0000313" key="5">
    <source>
        <dbReference type="Proteomes" id="UP000245166"/>
    </source>
</evidence>
<evidence type="ECO:0000313" key="4">
    <source>
        <dbReference type="EMBL" id="PWD52103.1"/>
    </source>
</evidence>
<comment type="similarity">
    <text evidence="1">Belongs to the LytR/CpsA/Psr (LCP) family.</text>
</comment>
<protein>
    <submittedName>
        <fullName evidence="4">Transcriptional regulator</fullName>
    </submittedName>
</protein>